<reference evidence="2" key="1">
    <citation type="journal article" date="2019" name="Int. J. Syst. Evol. Microbiol.">
        <title>The Global Catalogue of Microorganisms (GCM) 10K type strain sequencing project: providing services to taxonomists for standard genome sequencing and annotation.</title>
        <authorList>
            <consortium name="The Broad Institute Genomics Platform"/>
            <consortium name="The Broad Institute Genome Sequencing Center for Infectious Disease"/>
            <person name="Wu L."/>
            <person name="Ma J."/>
        </authorList>
    </citation>
    <scope>NUCLEOTIDE SEQUENCE [LARGE SCALE GENOMIC DNA]</scope>
    <source>
        <strain evidence="2">JCM 14234</strain>
    </source>
</reference>
<dbReference type="RefSeq" id="WP_290712909.1">
    <property type="nucleotide sequence ID" value="NZ_BAAAVS010000019.1"/>
</dbReference>
<dbReference type="Proteomes" id="UP001501035">
    <property type="component" value="Unassembled WGS sequence"/>
</dbReference>
<keyword evidence="2" id="KW-1185">Reference proteome</keyword>
<gene>
    <name evidence="1" type="ORF">GCM10010528_11250</name>
</gene>
<dbReference type="PANTHER" id="PTHR36849">
    <property type="entry name" value="CYTOPLASMIC PROTEIN-RELATED"/>
    <property type="match status" value="1"/>
</dbReference>
<dbReference type="PANTHER" id="PTHR36849:SF1">
    <property type="entry name" value="CYTOPLASMIC PROTEIN"/>
    <property type="match status" value="1"/>
</dbReference>
<protein>
    <submittedName>
        <fullName evidence="1">DUF488 family protein</fullName>
    </submittedName>
</protein>
<organism evidence="1 2">
    <name type="scientific">Gordonia defluvii</name>
    <dbReference type="NCBI Taxonomy" id="283718"/>
    <lineage>
        <taxon>Bacteria</taxon>
        <taxon>Bacillati</taxon>
        <taxon>Actinomycetota</taxon>
        <taxon>Actinomycetes</taxon>
        <taxon>Mycobacteriales</taxon>
        <taxon>Gordoniaceae</taxon>
        <taxon>Gordonia</taxon>
    </lineage>
</organism>
<sequence>MSVTIGRVYDDVPPGVTRVLVDRLWPRGIRKGDPRIGQWCKEVAPSSDLRQWYHHDPAKHDEFTRRYRDELGSGEQAAALACIRQLAEHGDVELVTATKDPAISEVPIIVEEL</sequence>
<dbReference type="EMBL" id="BAAAVS010000019">
    <property type="protein sequence ID" value="GAA3031775.1"/>
    <property type="molecule type" value="Genomic_DNA"/>
</dbReference>
<proteinExistence type="predicted"/>
<comment type="caution">
    <text evidence="1">The sequence shown here is derived from an EMBL/GenBank/DDBJ whole genome shotgun (WGS) entry which is preliminary data.</text>
</comment>
<evidence type="ECO:0000313" key="2">
    <source>
        <dbReference type="Proteomes" id="UP001501035"/>
    </source>
</evidence>
<name>A0ABP6L807_9ACTN</name>
<evidence type="ECO:0000313" key="1">
    <source>
        <dbReference type="EMBL" id="GAA3031775.1"/>
    </source>
</evidence>
<dbReference type="InterPro" id="IPR052552">
    <property type="entry name" value="YeaO-like"/>
</dbReference>
<dbReference type="Pfam" id="PF22752">
    <property type="entry name" value="DUF488-N3i"/>
    <property type="match status" value="1"/>
</dbReference>
<accession>A0ABP6L807</accession>